<protein>
    <submittedName>
        <fullName evidence="1">Uncharacterized protein</fullName>
    </submittedName>
</protein>
<name>A0ABY6L4U6_9ARAC</name>
<accession>A0ABY6L4U6</accession>
<evidence type="ECO:0000313" key="2">
    <source>
        <dbReference type="Proteomes" id="UP001235939"/>
    </source>
</evidence>
<evidence type="ECO:0000313" key="1">
    <source>
        <dbReference type="EMBL" id="UYV75517.1"/>
    </source>
</evidence>
<sequence length="145" mass="15873">MGGPCSSVVNPPSGFASLIYHTKRHKLMFVEERFLEAYYIFIIECNSSVLKAYVHTGTAVTGRPRSLTAEEKLSCHVVGFLEKLAVISKQLALNLAFLLFSSTPTTLGQSVLRRCKKTSTYVSPRDAAERDLGCTGESVVILLSV</sequence>
<keyword evidence="2" id="KW-1185">Reference proteome</keyword>
<reference evidence="1 2" key="1">
    <citation type="submission" date="2022-01" db="EMBL/GenBank/DDBJ databases">
        <title>A chromosomal length assembly of Cordylochernes scorpioides.</title>
        <authorList>
            <person name="Zeh D."/>
            <person name="Zeh J."/>
        </authorList>
    </citation>
    <scope>NUCLEOTIDE SEQUENCE [LARGE SCALE GENOMIC DNA]</scope>
    <source>
        <strain evidence="1">IN4F17</strain>
        <tissue evidence="1">Whole Body</tissue>
    </source>
</reference>
<organism evidence="1 2">
    <name type="scientific">Cordylochernes scorpioides</name>
    <dbReference type="NCBI Taxonomy" id="51811"/>
    <lineage>
        <taxon>Eukaryota</taxon>
        <taxon>Metazoa</taxon>
        <taxon>Ecdysozoa</taxon>
        <taxon>Arthropoda</taxon>
        <taxon>Chelicerata</taxon>
        <taxon>Arachnida</taxon>
        <taxon>Pseudoscorpiones</taxon>
        <taxon>Cheliferoidea</taxon>
        <taxon>Chernetidae</taxon>
        <taxon>Cordylochernes</taxon>
    </lineage>
</organism>
<proteinExistence type="predicted"/>
<dbReference type="Proteomes" id="UP001235939">
    <property type="component" value="Chromosome 13"/>
</dbReference>
<dbReference type="EMBL" id="CP092875">
    <property type="protein sequence ID" value="UYV75517.1"/>
    <property type="molecule type" value="Genomic_DNA"/>
</dbReference>
<gene>
    <name evidence="1" type="ORF">LAZ67_13000466</name>
</gene>